<sequence length="611" mass="67329">DVMNYVDGTKWEDRYLCGPRLVARLSGPAATACIGRPRGWLSNNWGADRLLEYLQKNVMRQPVEDVGHYMGEYFVKLRRKCGESMGEYCLRVHERYQRLRVALASMIGKTETMQTPATISSFDKWPEDSGTASWYRVPGGEEGTADDQEAEEVQDWKVPGDEDHGRWYRHGWTSGGWWQHQWGQRDQDDQSGCTFPTQDLPEVLPSIVRGWYLLHRAGLDGGEIAAVIGSCRGDFTVESVESALRTQWPSDENLKERDCRKSKFIRQQVAAAAFNGEDAQTWNVDDDKESVMASAVANNVKEDGDDEGDDEAFATAMDEEEEAFAQFQASHKRLQVLIAQEHVQIVATAVSLEAVQEVQEVVSLDGDKFNGLVLMAAAMTDDGEEALNNSVDLDDPEIKMACVVSRATESGHGIIDSGATNTIGGIEAIENLNEILAKRGHPPMEIDLNDRPVFKFGNGEVKRVLCKVKFSLLVGGTKVSIMVHAVEAPGIPILVSIETLNNLGAVIDFEASVGIFKRIDSTEMISFPRSRTGHLLIDLTCDLLGEELSNPGPADCILSRGVAALADQTHVEASADTGGVARWDLCDDRMLKQIILGFLEDICGMSEGIQV</sequence>
<evidence type="ECO:0000313" key="1">
    <source>
        <dbReference type="EMBL" id="CAK0831936.1"/>
    </source>
</evidence>
<feature type="non-terminal residue" evidence="1">
    <location>
        <position position="1"/>
    </location>
</feature>
<evidence type="ECO:0000313" key="2">
    <source>
        <dbReference type="Proteomes" id="UP001189429"/>
    </source>
</evidence>
<protein>
    <submittedName>
        <fullName evidence="1">Uncharacterized protein</fullName>
    </submittedName>
</protein>
<proteinExistence type="predicted"/>
<accession>A0ABN9SJS1</accession>
<dbReference type="EMBL" id="CAUYUJ010011514">
    <property type="protein sequence ID" value="CAK0831936.1"/>
    <property type="molecule type" value="Genomic_DNA"/>
</dbReference>
<gene>
    <name evidence="1" type="ORF">PCOR1329_LOCUS30145</name>
</gene>
<comment type="caution">
    <text evidence="1">The sequence shown here is derived from an EMBL/GenBank/DDBJ whole genome shotgun (WGS) entry which is preliminary data.</text>
</comment>
<dbReference type="Proteomes" id="UP001189429">
    <property type="component" value="Unassembled WGS sequence"/>
</dbReference>
<keyword evidence="2" id="KW-1185">Reference proteome</keyword>
<dbReference type="PROSITE" id="PS00141">
    <property type="entry name" value="ASP_PROTEASE"/>
    <property type="match status" value="1"/>
</dbReference>
<organism evidence="1 2">
    <name type="scientific">Prorocentrum cordatum</name>
    <dbReference type="NCBI Taxonomy" id="2364126"/>
    <lineage>
        <taxon>Eukaryota</taxon>
        <taxon>Sar</taxon>
        <taxon>Alveolata</taxon>
        <taxon>Dinophyceae</taxon>
        <taxon>Prorocentrales</taxon>
        <taxon>Prorocentraceae</taxon>
        <taxon>Prorocentrum</taxon>
    </lineage>
</organism>
<reference evidence="1" key="1">
    <citation type="submission" date="2023-10" db="EMBL/GenBank/DDBJ databases">
        <authorList>
            <person name="Chen Y."/>
            <person name="Shah S."/>
            <person name="Dougan E. K."/>
            <person name="Thang M."/>
            <person name="Chan C."/>
        </authorList>
    </citation>
    <scope>NUCLEOTIDE SEQUENCE [LARGE SCALE GENOMIC DNA]</scope>
</reference>
<dbReference type="InterPro" id="IPR001969">
    <property type="entry name" value="Aspartic_peptidase_AS"/>
</dbReference>
<name>A0ABN9SJS1_9DINO</name>